<name>A0A8X6P499_NEPPI</name>
<dbReference type="AlphaFoldDB" id="A0A8X6P499"/>
<reference evidence="1" key="1">
    <citation type="submission" date="2020-08" db="EMBL/GenBank/DDBJ databases">
        <title>Multicomponent nature underlies the extraordinary mechanical properties of spider dragline silk.</title>
        <authorList>
            <person name="Kono N."/>
            <person name="Nakamura H."/>
            <person name="Mori M."/>
            <person name="Yoshida Y."/>
            <person name="Ohtoshi R."/>
            <person name="Malay A.D."/>
            <person name="Moran D.A.P."/>
            <person name="Tomita M."/>
            <person name="Numata K."/>
            <person name="Arakawa K."/>
        </authorList>
    </citation>
    <scope>NUCLEOTIDE SEQUENCE</scope>
</reference>
<dbReference type="EMBL" id="BMAW01064846">
    <property type="protein sequence ID" value="GFT47456.1"/>
    <property type="molecule type" value="Genomic_DNA"/>
</dbReference>
<sequence length="143" mass="16759">MTPFPFSFYRSRLFASRRGVYQLARAWACYPEETGRYCHGVFAEAEMGPEEQPAESDPCFLHKLFMKTRGTYNLVSAELEAIREVREFDSQWHPKETRPSVVFAEWRIIQFIQLFKLQSDYAFQGRANRGKYSAGKARPPSRF</sequence>
<protein>
    <submittedName>
        <fullName evidence="1">Uncharacterized protein</fullName>
    </submittedName>
</protein>
<comment type="caution">
    <text evidence="1">The sequence shown here is derived from an EMBL/GenBank/DDBJ whole genome shotgun (WGS) entry which is preliminary data.</text>
</comment>
<evidence type="ECO:0000313" key="2">
    <source>
        <dbReference type="Proteomes" id="UP000887013"/>
    </source>
</evidence>
<dbReference type="Proteomes" id="UP000887013">
    <property type="component" value="Unassembled WGS sequence"/>
</dbReference>
<gene>
    <name evidence="1" type="ORF">NPIL_335651</name>
</gene>
<accession>A0A8X6P499</accession>
<organism evidence="1 2">
    <name type="scientific">Nephila pilipes</name>
    <name type="common">Giant wood spider</name>
    <name type="synonym">Nephila maculata</name>
    <dbReference type="NCBI Taxonomy" id="299642"/>
    <lineage>
        <taxon>Eukaryota</taxon>
        <taxon>Metazoa</taxon>
        <taxon>Ecdysozoa</taxon>
        <taxon>Arthropoda</taxon>
        <taxon>Chelicerata</taxon>
        <taxon>Arachnida</taxon>
        <taxon>Araneae</taxon>
        <taxon>Araneomorphae</taxon>
        <taxon>Entelegynae</taxon>
        <taxon>Araneoidea</taxon>
        <taxon>Nephilidae</taxon>
        <taxon>Nephila</taxon>
    </lineage>
</organism>
<proteinExistence type="predicted"/>
<evidence type="ECO:0000313" key="1">
    <source>
        <dbReference type="EMBL" id="GFT47456.1"/>
    </source>
</evidence>
<keyword evidence="2" id="KW-1185">Reference proteome</keyword>